<protein>
    <submittedName>
        <fullName evidence="1">Uncharacterized protein</fullName>
    </submittedName>
</protein>
<gene>
    <name evidence="1" type="ORF">DSO57_1006898</name>
</gene>
<sequence>MELSQTESDNVSLGETNEEVMASIDESPAEIAISVRVAVRVRPNPRPVKERSMLQVAPFSISTLPVTTTASGTFGLTGSPVSHPITFHFDEVYHEGHSQAEVYAGSVEPLVNQFLQGYNATLLAYGQTASGKTHTMGTTESQMTGGMIGRSLESIFNHLEETEAWKLRVGYLEIYNEQLVDLLDEREKKVTIRQDPTGRIHLPDANMPQVATADDVFR</sequence>
<dbReference type="Proteomes" id="UP001165960">
    <property type="component" value="Unassembled WGS sequence"/>
</dbReference>
<reference evidence="1" key="1">
    <citation type="submission" date="2022-04" db="EMBL/GenBank/DDBJ databases">
        <title>Genome of the entomopathogenic fungus Entomophthora muscae.</title>
        <authorList>
            <person name="Elya C."/>
            <person name="Lovett B.R."/>
            <person name="Lee E."/>
            <person name="Macias A.M."/>
            <person name="Hajek A.E."/>
            <person name="De Bivort B.L."/>
            <person name="Kasson M.T."/>
            <person name="De Fine Licht H.H."/>
            <person name="Stajich J.E."/>
        </authorList>
    </citation>
    <scope>NUCLEOTIDE SEQUENCE</scope>
    <source>
        <strain evidence="1">Berkeley</strain>
    </source>
</reference>
<proteinExistence type="predicted"/>
<evidence type="ECO:0000313" key="1">
    <source>
        <dbReference type="EMBL" id="KAJ9082160.1"/>
    </source>
</evidence>
<dbReference type="EMBL" id="QTSX02001440">
    <property type="protein sequence ID" value="KAJ9082160.1"/>
    <property type="molecule type" value="Genomic_DNA"/>
</dbReference>
<organism evidence="1 2">
    <name type="scientific">Entomophthora muscae</name>
    <dbReference type="NCBI Taxonomy" id="34485"/>
    <lineage>
        <taxon>Eukaryota</taxon>
        <taxon>Fungi</taxon>
        <taxon>Fungi incertae sedis</taxon>
        <taxon>Zoopagomycota</taxon>
        <taxon>Entomophthoromycotina</taxon>
        <taxon>Entomophthoromycetes</taxon>
        <taxon>Entomophthorales</taxon>
        <taxon>Entomophthoraceae</taxon>
        <taxon>Entomophthora</taxon>
    </lineage>
</organism>
<accession>A0ACC2U5Q1</accession>
<keyword evidence="2" id="KW-1185">Reference proteome</keyword>
<comment type="caution">
    <text evidence="1">The sequence shown here is derived from an EMBL/GenBank/DDBJ whole genome shotgun (WGS) entry which is preliminary data.</text>
</comment>
<name>A0ACC2U5Q1_9FUNG</name>
<evidence type="ECO:0000313" key="2">
    <source>
        <dbReference type="Proteomes" id="UP001165960"/>
    </source>
</evidence>